<keyword evidence="3" id="KW-1185">Reference proteome</keyword>
<comment type="caution">
    <text evidence="2">The sequence shown here is derived from an EMBL/GenBank/DDBJ whole genome shotgun (WGS) entry which is preliminary data.</text>
</comment>
<evidence type="ECO:0000313" key="2">
    <source>
        <dbReference type="EMBL" id="CAK7235831.1"/>
    </source>
</evidence>
<accession>A0ABP0CX29</accession>
<gene>
    <name evidence="2" type="ORF">SCUCBS95973_009401</name>
</gene>
<evidence type="ECO:0000313" key="3">
    <source>
        <dbReference type="Proteomes" id="UP001642405"/>
    </source>
</evidence>
<dbReference type="Proteomes" id="UP001642405">
    <property type="component" value="Unassembled WGS sequence"/>
</dbReference>
<proteinExistence type="predicted"/>
<reference evidence="2 3" key="1">
    <citation type="submission" date="2024-01" db="EMBL/GenBank/DDBJ databases">
        <authorList>
            <person name="Allen C."/>
            <person name="Tagirdzhanova G."/>
        </authorList>
    </citation>
    <scope>NUCLEOTIDE SEQUENCE [LARGE SCALE GENOMIC DNA]</scope>
</reference>
<protein>
    <recommendedName>
        <fullName evidence="1">DUF6546 domain-containing protein</fullName>
    </recommendedName>
</protein>
<evidence type="ECO:0000259" key="1">
    <source>
        <dbReference type="Pfam" id="PF20183"/>
    </source>
</evidence>
<dbReference type="EMBL" id="CAWUHB010000104">
    <property type="protein sequence ID" value="CAK7235831.1"/>
    <property type="molecule type" value="Genomic_DNA"/>
</dbReference>
<dbReference type="InterPro" id="IPR046676">
    <property type="entry name" value="DUF6546"/>
</dbReference>
<name>A0ABP0CX29_9PEZI</name>
<dbReference type="Pfam" id="PF20183">
    <property type="entry name" value="DUF6546"/>
    <property type="match status" value="1"/>
</dbReference>
<organism evidence="2 3">
    <name type="scientific">Sporothrix curviconia</name>
    <dbReference type="NCBI Taxonomy" id="1260050"/>
    <lineage>
        <taxon>Eukaryota</taxon>
        <taxon>Fungi</taxon>
        <taxon>Dikarya</taxon>
        <taxon>Ascomycota</taxon>
        <taxon>Pezizomycotina</taxon>
        <taxon>Sordariomycetes</taxon>
        <taxon>Sordariomycetidae</taxon>
        <taxon>Ophiostomatales</taxon>
        <taxon>Ophiostomataceae</taxon>
        <taxon>Sporothrix</taxon>
    </lineage>
</organism>
<feature type="domain" description="DUF6546" evidence="1">
    <location>
        <begin position="342"/>
        <end position="532"/>
    </location>
</feature>
<sequence length="568" mass="64400">MSAWHDIPGEIRFSILELVVAGKPQPTYSEPGVGQYFWAPFAAVSREWRDFFERRTFASTALFNNDVQPFCKAVTRCPCRLTYIRRLRLTVDLPEYGCDQCQTGEDAATVKRNNVIFTRYLWPLLHALAAWTPPGPGEPQPLMRNDAMFRAEKLNSAIGIQFELGVRSPSDAQHAFLDYRIRHPHRHVYGFCDLPKYLEDERNSAQHNSAAHGWSHGIRITLPSYGAVTRVLGAQPLEFDADGLGGDIGPDADADADAGTDALLETERGERYRLRHAPPAAAIVRKLVLGRRFYRALHPATVSHLLTACFPHVQYVHLEPWRPVDTANANVMERGFRGLLASLPPSLLNLTIYVEHNINTIHSHVPTLTRRTPDPYLGRLLAENSSQLEVVNVAHLVEADDFFATAARRLHATTTWSRLHTLVLTSSTLAPASTDAAIEGLLVEAAVVAACMPQLRRLELWYANSADVFVFTYDVSSSRQATICIRTQWNWPLRRPLLANVERAWRDMHNTKTWAASELRLVHWPFRQSAVQMDARRLVLWTDTLTRKLMFKQSLEDMQLEGLFYMFM</sequence>